<organism evidence="2 3">
    <name type="scientific">Cordyceps militaris (strain CM01)</name>
    <name type="common">Caterpillar fungus</name>
    <dbReference type="NCBI Taxonomy" id="983644"/>
    <lineage>
        <taxon>Eukaryota</taxon>
        <taxon>Fungi</taxon>
        <taxon>Dikarya</taxon>
        <taxon>Ascomycota</taxon>
        <taxon>Pezizomycotina</taxon>
        <taxon>Sordariomycetes</taxon>
        <taxon>Hypocreomycetidae</taxon>
        <taxon>Hypocreales</taxon>
        <taxon>Cordycipitaceae</taxon>
        <taxon>Cordyceps</taxon>
    </lineage>
</organism>
<feature type="region of interest" description="Disordered" evidence="1">
    <location>
        <begin position="23"/>
        <end position="54"/>
    </location>
</feature>
<evidence type="ECO:0000313" key="3">
    <source>
        <dbReference type="Proteomes" id="UP000001610"/>
    </source>
</evidence>
<accession>G3JR63</accession>
<evidence type="ECO:0000256" key="1">
    <source>
        <dbReference type="SAM" id="MobiDB-lite"/>
    </source>
</evidence>
<dbReference type="HOGENOM" id="CLU_3050245_0_0_1"/>
<dbReference type="RefSeq" id="XP_006673604.1">
    <property type="nucleotide sequence ID" value="XM_006673541.1"/>
</dbReference>
<keyword evidence="3" id="KW-1185">Reference proteome</keyword>
<dbReference type="EMBL" id="JH126405">
    <property type="protein sequence ID" value="EGX88359.1"/>
    <property type="molecule type" value="Genomic_DNA"/>
</dbReference>
<dbReference type="VEuPathDB" id="FungiDB:CCM_08402"/>
<feature type="compositionally biased region" description="Basic and acidic residues" evidence="1">
    <location>
        <begin position="42"/>
        <end position="54"/>
    </location>
</feature>
<dbReference type="Proteomes" id="UP000001610">
    <property type="component" value="Unassembled WGS sequence"/>
</dbReference>
<proteinExistence type="predicted"/>
<dbReference type="KEGG" id="cmt:CCM_08402"/>
<dbReference type="GeneID" id="18170410"/>
<dbReference type="AlphaFoldDB" id="G3JR63"/>
<gene>
    <name evidence="2" type="ORF">CCM_08402</name>
</gene>
<protein>
    <submittedName>
        <fullName evidence="2">Uncharacterized protein</fullName>
    </submittedName>
</protein>
<reference evidence="2 3" key="1">
    <citation type="journal article" date="2011" name="Genome Biol.">
        <title>Genome sequence of the insect pathogenic fungus Cordyceps militaris, a valued traditional Chinese medicine.</title>
        <authorList>
            <person name="Zheng P."/>
            <person name="Xia Y."/>
            <person name="Xiao G."/>
            <person name="Xiong C."/>
            <person name="Hu X."/>
            <person name="Zhang S."/>
            <person name="Zheng H."/>
            <person name="Huang Y."/>
            <person name="Zhou Y."/>
            <person name="Wang S."/>
            <person name="Zhao G.P."/>
            <person name="Liu X."/>
            <person name="St Leger R.J."/>
            <person name="Wang C."/>
        </authorList>
    </citation>
    <scope>NUCLEOTIDE SEQUENCE [LARGE SCALE GENOMIC DNA]</scope>
    <source>
        <strain evidence="2 3">CM01</strain>
    </source>
</reference>
<name>G3JR63_CORMM</name>
<sequence length="54" mass="6040">MDSYWVVFKLALLDHQSRASLLKEPTNAPSSPDHCSATSKGQEGRNARRRLELA</sequence>
<dbReference type="InParanoid" id="G3JR63"/>
<evidence type="ECO:0000313" key="2">
    <source>
        <dbReference type="EMBL" id="EGX88359.1"/>
    </source>
</evidence>